<feature type="compositionally biased region" description="Low complexity" evidence="1">
    <location>
        <begin position="34"/>
        <end position="45"/>
    </location>
</feature>
<gene>
    <name evidence="3" type="ORF">XNOV1_A013254</name>
</gene>
<proteinExistence type="predicted"/>
<feature type="region of interest" description="Disordered" evidence="1">
    <location>
        <begin position="229"/>
        <end position="248"/>
    </location>
</feature>
<keyword evidence="2" id="KW-1133">Transmembrane helix</keyword>
<feature type="compositionally biased region" description="Low complexity" evidence="1">
    <location>
        <begin position="56"/>
        <end position="74"/>
    </location>
</feature>
<feature type="compositionally biased region" description="Polar residues" evidence="1">
    <location>
        <begin position="14"/>
        <end position="33"/>
    </location>
</feature>
<feature type="transmembrane region" description="Helical" evidence="2">
    <location>
        <begin position="87"/>
        <end position="109"/>
    </location>
</feature>
<feature type="region of interest" description="Disordered" evidence="1">
    <location>
        <begin position="1"/>
        <end position="80"/>
    </location>
</feature>
<feature type="region of interest" description="Disordered" evidence="1">
    <location>
        <begin position="264"/>
        <end position="283"/>
    </location>
</feature>
<organism evidence="3 4">
    <name type="scientific">Xyrichtys novacula</name>
    <name type="common">Pearly razorfish</name>
    <name type="synonym">Hemipteronotus novacula</name>
    <dbReference type="NCBI Taxonomy" id="13765"/>
    <lineage>
        <taxon>Eukaryota</taxon>
        <taxon>Metazoa</taxon>
        <taxon>Chordata</taxon>
        <taxon>Craniata</taxon>
        <taxon>Vertebrata</taxon>
        <taxon>Euteleostomi</taxon>
        <taxon>Actinopterygii</taxon>
        <taxon>Neopterygii</taxon>
        <taxon>Teleostei</taxon>
        <taxon>Neoteleostei</taxon>
        <taxon>Acanthomorphata</taxon>
        <taxon>Eupercaria</taxon>
        <taxon>Labriformes</taxon>
        <taxon>Labridae</taxon>
        <taxon>Xyrichtys</taxon>
    </lineage>
</organism>
<keyword evidence="2" id="KW-0812">Transmembrane</keyword>
<reference evidence="3" key="1">
    <citation type="submission" date="2023-08" db="EMBL/GenBank/DDBJ databases">
        <authorList>
            <person name="Alioto T."/>
            <person name="Alioto T."/>
            <person name="Gomez Garrido J."/>
        </authorList>
    </citation>
    <scope>NUCLEOTIDE SEQUENCE</scope>
</reference>
<feature type="region of interest" description="Disordered" evidence="1">
    <location>
        <begin position="150"/>
        <end position="215"/>
    </location>
</feature>
<dbReference type="Proteomes" id="UP001178508">
    <property type="component" value="Chromosome 23"/>
</dbReference>
<dbReference type="EMBL" id="OY660886">
    <property type="protein sequence ID" value="CAJ1085769.1"/>
    <property type="molecule type" value="Genomic_DNA"/>
</dbReference>
<evidence type="ECO:0000256" key="1">
    <source>
        <dbReference type="SAM" id="MobiDB-lite"/>
    </source>
</evidence>
<dbReference type="AlphaFoldDB" id="A0AAV1HKS1"/>
<keyword evidence="4" id="KW-1185">Reference proteome</keyword>
<evidence type="ECO:0000256" key="2">
    <source>
        <dbReference type="SAM" id="Phobius"/>
    </source>
</evidence>
<accession>A0AAV1HKS1</accession>
<protein>
    <submittedName>
        <fullName evidence="3">Uncharacterized protein LOC121504163</fullName>
    </submittedName>
</protein>
<name>A0AAV1HKS1_XYRNO</name>
<keyword evidence="2" id="KW-0472">Membrane</keyword>
<feature type="compositionally biased region" description="Low complexity" evidence="1">
    <location>
        <begin position="268"/>
        <end position="283"/>
    </location>
</feature>
<evidence type="ECO:0000313" key="3">
    <source>
        <dbReference type="EMBL" id="CAJ1085769.1"/>
    </source>
</evidence>
<sequence>MEAEGDTNGLVPGGNSSDSNPTKVNGSEASQGVTSTSPPLQSQTTGAHDGGKIELSTTTRSSSTSPSGGQKPSTVSSTTDKEVSSTWVYVTLVLIILVIIVLCIILYLLRRVSRSYSFDLQRPVTTNHLNEPAGTFEQVYVDDLDRSDPKDQVILDDLSPTPVANGTAVQSEEKSSNGDNGSESCAAPQEEPDELYEGTSPASPTLGDEQADNHSTNSINLFFDMAGEEQLNGNNNNNPSVCSSDPFVEINLDDPALCDQLLTSPGASSSVLPFSPFSLSSSS</sequence>
<evidence type="ECO:0000313" key="4">
    <source>
        <dbReference type="Proteomes" id="UP001178508"/>
    </source>
</evidence>